<dbReference type="Pfam" id="PF13529">
    <property type="entry name" value="Peptidase_C39_2"/>
    <property type="match status" value="1"/>
</dbReference>
<gene>
    <name evidence="2" type="ORF">H8708_07600</name>
</gene>
<dbReference type="Proteomes" id="UP000647491">
    <property type="component" value="Unassembled WGS sequence"/>
</dbReference>
<sequence length="195" mass="21490">MKYLNQLDHPDIPYPTDAATEGSRFHDLSIKEAGCGLCSLAMMVDRLTTKTISLKRLIALSLKHKANLHPGTDMKILGPVVADLYDLDFSTTNRVKKAMQHLKNGGSVIANVGGDREGYTGVFSHGGHYVLLLSAGKDSICVLDPSLKEGKYEEPGREGKVRLDAPFAYCSPELMEKETDNRNPGFYLFSRKEPC</sequence>
<accession>A0ABR7NSK0</accession>
<proteinExistence type="predicted"/>
<comment type="caution">
    <text evidence="2">The sequence shown here is derived from an EMBL/GenBank/DDBJ whole genome shotgun (WGS) entry which is preliminary data.</text>
</comment>
<dbReference type="RefSeq" id="WP_158358370.1">
    <property type="nucleotide sequence ID" value="NZ_JACRTJ010000016.1"/>
</dbReference>
<feature type="domain" description="Peptidase C39-like" evidence="1">
    <location>
        <begin position="2"/>
        <end position="145"/>
    </location>
</feature>
<evidence type="ECO:0000313" key="3">
    <source>
        <dbReference type="Proteomes" id="UP000647491"/>
    </source>
</evidence>
<evidence type="ECO:0000313" key="2">
    <source>
        <dbReference type="EMBL" id="MBC8599095.1"/>
    </source>
</evidence>
<organism evidence="2 3">
    <name type="scientific">Enterocloster hominis</name>
    <name type="common">ex Liu et al. 2021</name>
    <dbReference type="NCBI Taxonomy" id="2763663"/>
    <lineage>
        <taxon>Bacteria</taxon>
        <taxon>Bacillati</taxon>
        <taxon>Bacillota</taxon>
        <taxon>Clostridia</taxon>
        <taxon>Lachnospirales</taxon>
        <taxon>Lachnospiraceae</taxon>
        <taxon>Enterocloster</taxon>
    </lineage>
</organism>
<protein>
    <recommendedName>
        <fullName evidence="1">Peptidase C39-like domain-containing protein</fullName>
    </recommendedName>
</protein>
<dbReference type="EMBL" id="JACRTJ010000016">
    <property type="protein sequence ID" value="MBC8599095.1"/>
    <property type="molecule type" value="Genomic_DNA"/>
</dbReference>
<dbReference type="InterPro" id="IPR039564">
    <property type="entry name" value="Peptidase_C39-like"/>
</dbReference>
<reference evidence="2 3" key="1">
    <citation type="submission" date="2020-08" db="EMBL/GenBank/DDBJ databases">
        <title>Genome public.</title>
        <authorList>
            <person name="Liu C."/>
            <person name="Sun Q."/>
        </authorList>
    </citation>
    <scope>NUCLEOTIDE SEQUENCE [LARGE SCALE GENOMIC DNA]</scope>
    <source>
        <strain evidence="2 3">BX10</strain>
    </source>
</reference>
<dbReference type="Gene3D" id="3.90.70.10">
    <property type="entry name" value="Cysteine proteinases"/>
    <property type="match status" value="1"/>
</dbReference>
<keyword evidence="3" id="KW-1185">Reference proteome</keyword>
<name>A0ABR7NSK0_9FIRM</name>
<evidence type="ECO:0000259" key="1">
    <source>
        <dbReference type="Pfam" id="PF13529"/>
    </source>
</evidence>